<organism evidence="1 2">
    <name type="scientific">Helicobacter pylori</name>
    <name type="common">Campylobacter pylori</name>
    <dbReference type="NCBI Taxonomy" id="210"/>
    <lineage>
        <taxon>Bacteria</taxon>
        <taxon>Pseudomonadati</taxon>
        <taxon>Campylobacterota</taxon>
        <taxon>Epsilonproteobacteria</taxon>
        <taxon>Campylobacterales</taxon>
        <taxon>Helicobacteraceae</taxon>
        <taxon>Helicobacter</taxon>
    </lineage>
</organism>
<dbReference type="EMBL" id="RJGP01000836">
    <property type="protein sequence ID" value="RVZ26335.1"/>
    <property type="molecule type" value="Genomic_DNA"/>
</dbReference>
<dbReference type="AlphaFoldDB" id="A0A438WQ61"/>
<keyword evidence="1" id="KW-0328">Glycosyltransferase</keyword>
<evidence type="ECO:0000313" key="2">
    <source>
        <dbReference type="Proteomes" id="UP000289022"/>
    </source>
</evidence>
<evidence type="ECO:0000313" key="1">
    <source>
        <dbReference type="EMBL" id="RVZ26335.1"/>
    </source>
</evidence>
<dbReference type="GO" id="GO:0004514">
    <property type="term" value="F:nicotinate-nucleotide diphosphorylase (carboxylating) activity"/>
    <property type="evidence" value="ECO:0007669"/>
    <property type="project" value="UniProtKB-EC"/>
</dbReference>
<reference evidence="1 2" key="1">
    <citation type="submission" date="2018-11" db="EMBL/GenBank/DDBJ databases">
        <title>Genetic determinants and prediction of antibiotic resistance phenotypes in Helicobacter pylori.</title>
        <authorList>
            <person name="Wagner K."/>
        </authorList>
    </citation>
    <scope>NUCLEOTIDE SEQUENCE [LARGE SCALE GENOMIC DNA]</scope>
    <source>
        <strain evidence="1 2">ZH70</strain>
    </source>
</reference>
<dbReference type="EC" id="2.4.2.19" evidence="1"/>
<gene>
    <name evidence="1" type="ORF">EC518_10675</name>
</gene>
<accession>A0A438WQ61</accession>
<sequence>MEIRTFLERALKEDLGHGDLFERVLEKDFKATA</sequence>
<name>A0A438WQ61_HELPX</name>
<keyword evidence="1" id="KW-0808">Transferase</keyword>
<proteinExistence type="predicted"/>
<comment type="caution">
    <text evidence="1">The sequence shown here is derived from an EMBL/GenBank/DDBJ whole genome shotgun (WGS) entry which is preliminary data.</text>
</comment>
<feature type="non-terminal residue" evidence="1">
    <location>
        <position position="33"/>
    </location>
</feature>
<protein>
    <submittedName>
        <fullName evidence="1">Nicotinate-nucleotide diphosphorylase (Carboxylating)</fullName>
        <ecNumber evidence="1">2.4.2.19</ecNumber>
    </submittedName>
</protein>
<dbReference type="Proteomes" id="UP000289022">
    <property type="component" value="Unassembled WGS sequence"/>
</dbReference>